<dbReference type="GO" id="GO:0005737">
    <property type="term" value="C:cytoplasm"/>
    <property type="evidence" value="ECO:0007669"/>
    <property type="project" value="UniProtKB-SubCell"/>
</dbReference>
<evidence type="ECO:0000313" key="10">
    <source>
        <dbReference type="Proteomes" id="UP000306102"/>
    </source>
</evidence>
<dbReference type="Proteomes" id="UP000306102">
    <property type="component" value="Unassembled WGS sequence"/>
</dbReference>
<evidence type="ECO:0008006" key="11">
    <source>
        <dbReference type="Google" id="ProtNLM"/>
    </source>
</evidence>
<sequence length="584" mass="66131">MIEPLDISGEELGNLVLSSDLLHYSWAAILEAYKDTTGTANPNDPTTFPISIKYRVDRQQSPHGTTIVAFVSSPTCTAQHFQRDGRDLVSSTTLFDFVSTKVNPSFSIHRAALELFASHHNGLSDLKKQCCNISPLIVTGHSIGGSIASLFTLWLLESLSPKDASKHPLCITFGSPLIGDNGFQQAISERPIWNSSFLHVASNQDPIPKLFASPHDVLNIEPTSHASVYKPFGTFLLCSESGCACFEEPESVLDLMVAISSDGGPNEGLQIIDYGHVLKRLKHGAIYQGISKLGIWNGSPLRTGIIIQIEAIKVGRTQQRHENGDINSLVTKVEKRAEDLVARRRNVFDPKKKLNDMKINMIYLEWYKKVSESRGGYYDAFRNIPSKNREEIVKRKNILTQYWAIRVKEAEKMPQKEGTFLRTGFLYAATNYRRMIEPLDIAEFYRKDKKDYLAERSAHYKLLEQWVKDDKQEGRQSNANERKSACSLTEDSCFWVHVEEAIVLCNSLKDGGTSPEDKVSLMENLVKFENYVMDLIKNYAVSTEIFFNQSSFMKWWADYENITGNSSHSSLTDFMRNRKYNQYV</sequence>
<dbReference type="GO" id="GO:0005634">
    <property type="term" value="C:nucleus"/>
    <property type="evidence" value="ECO:0007669"/>
    <property type="project" value="UniProtKB-SubCell"/>
</dbReference>
<dbReference type="AlphaFoldDB" id="A0A4V3WQB9"/>
<dbReference type="PANTHER" id="PTHR46898:SF3">
    <property type="entry name" value="FUNGAL LIPASE-LIKE DOMAIN-CONTAINING PROTEIN"/>
    <property type="match status" value="1"/>
</dbReference>
<dbReference type="InterPro" id="IPR044603">
    <property type="entry name" value="SAG101-like"/>
</dbReference>
<dbReference type="InterPro" id="IPR002921">
    <property type="entry name" value="Fungal_lipase-type"/>
</dbReference>
<feature type="domain" description="Fungal lipase-type" evidence="7">
    <location>
        <begin position="103"/>
        <end position="212"/>
    </location>
</feature>
<keyword evidence="3" id="KW-0963">Cytoplasm</keyword>
<dbReference type="STRING" id="542762.A0A4V3WQB9"/>
<dbReference type="InterPro" id="IPR029058">
    <property type="entry name" value="AB_hydrolase_fold"/>
</dbReference>
<keyword evidence="4" id="KW-0378">Hydrolase</keyword>
<dbReference type="Pfam" id="PF18117">
    <property type="entry name" value="EDS1_EP"/>
    <property type="match status" value="1"/>
</dbReference>
<name>A0A4V3WQB9_CAMSN</name>
<dbReference type="SUPFAM" id="SSF53474">
    <property type="entry name" value="alpha/beta-Hydrolases"/>
    <property type="match status" value="1"/>
</dbReference>
<gene>
    <name evidence="9" type="ORF">TEA_019058</name>
</gene>
<dbReference type="PANTHER" id="PTHR46898">
    <property type="entry name" value="SENESCENCE-ASSOCIATED CARBOXYLESTERASE 101"/>
    <property type="match status" value="1"/>
</dbReference>
<evidence type="ECO:0000259" key="8">
    <source>
        <dbReference type="Pfam" id="PF18117"/>
    </source>
</evidence>
<organism evidence="9 10">
    <name type="scientific">Camellia sinensis var. sinensis</name>
    <name type="common">China tea</name>
    <dbReference type="NCBI Taxonomy" id="542762"/>
    <lineage>
        <taxon>Eukaryota</taxon>
        <taxon>Viridiplantae</taxon>
        <taxon>Streptophyta</taxon>
        <taxon>Embryophyta</taxon>
        <taxon>Tracheophyta</taxon>
        <taxon>Spermatophyta</taxon>
        <taxon>Magnoliopsida</taxon>
        <taxon>eudicotyledons</taxon>
        <taxon>Gunneridae</taxon>
        <taxon>Pentapetalae</taxon>
        <taxon>asterids</taxon>
        <taxon>Ericales</taxon>
        <taxon>Theaceae</taxon>
        <taxon>Camellia</taxon>
    </lineage>
</organism>
<dbReference type="Pfam" id="PF01764">
    <property type="entry name" value="Lipase_3"/>
    <property type="match status" value="1"/>
</dbReference>
<evidence type="ECO:0000256" key="1">
    <source>
        <dbReference type="ARBA" id="ARBA00004123"/>
    </source>
</evidence>
<comment type="caution">
    <text evidence="9">The sequence shown here is derived from an EMBL/GenBank/DDBJ whole genome shotgun (WGS) entry which is preliminary data.</text>
</comment>
<keyword evidence="10" id="KW-1185">Reference proteome</keyword>
<evidence type="ECO:0000313" key="9">
    <source>
        <dbReference type="EMBL" id="THG19637.1"/>
    </source>
</evidence>
<keyword evidence="5" id="KW-0611">Plant defense</keyword>
<dbReference type="GO" id="GO:0006952">
    <property type="term" value="P:defense response"/>
    <property type="evidence" value="ECO:0007669"/>
    <property type="project" value="UniProtKB-KW"/>
</dbReference>
<dbReference type="EMBL" id="SDRB02002341">
    <property type="protein sequence ID" value="THG19637.1"/>
    <property type="molecule type" value="Genomic_DNA"/>
</dbReference>
<evidence type="ECO:0000256" key="2">
    <source>
        <dbReference type="ARBA" id="ARBA00004496"/>
    </source>
</evidence>
<evidence type="ECO:0000256" key="3">
    <source>
        <dbReference type="ARBA" id="ARBA00022490"/>
    </source>
</evidence>
<evidence type="ECO:0000256" key="6">
    <source>
        <dbReference type="ARBA" id="ARBA00023242"/>
    </source>
</evidence>
<protein>
    <recommendedName>
        <fullName evidence="11">Fungal lipase-like domain-containing protein</fullName>
    </recommendedName>
</protein>
<dbReference type="Gene3D" id="3.40.50.1820">
    <property type="entry name" value="alpha/beta hydrolase"/>
    <property type="match status" value="1"/>
</dbReference>
<accession>A0A4V3WQB9</accession>
<reference evidence="9 10" key="1">
    <citation type="journal article" date="2018" name="Proc. Natl. Acad. Sci. U.S.A.">
        <title>Draft genome sequence of Camellia sinensis var. sinensis provides insights into the evolution of the tea genome and tea quality.</title>
        <authorList>
            <person name="Wei C."/>
            <person name="Yang H."/>
            <person name="Wang S."/>
            <person name="Zhao J."/>
            <person name="Liu C."/>
            <person name="Gao L."/>
            <person name="Xia E."/>
            <person name="Lu Y."/>
            <person name="Tai Y."/>
            <person name="She G."/>
            <person name="Sun J."/>
            <person name="Cao H."/>
            <person name="Tong W."/>
            <person name="Gao Q."/>
            <person name="Li Y."/>
            <person name="Deng W."/>
            <person name="Jiang X."/>
            <person name="Wang W."/>
            <person name="Chen Q."/>
            <person name="Zhang S."/>
            <person name="Li H."/>
            <person name="Wu J."/>
            <person name="Wang P."/>
            <person name="Li P."/>
            <person name="Shi C."/>
            <person name="Zheng F."/>
            <person name="Jian J."/>
            <person name="Huang B."/>
            <person name="Shan D."/>
            <person name="Shi M."/>
            <person name="Fang C."/>
            <person name="Yue Y."/>
            <person name="Li F."/>
            <person name="Li D."/>
            <person name="Wei S."/>
            <person name="Han B."/>
            <person name="Jiang C."/>
            <person name="Yin Y."/>
            <person name="Xia T."/>
            <person name="Zhang Z."/>
            <person name="Bennetzen J.L."/>
            <person name="Zhao S."/>
            <person name="Wan X."/>
        </authorList>
    </citation>
    <scope>NUCLEOTIDE SEQUENCE [LARGE SCALE GENOMIC DNA]</scope>
    <source>
        <strain evidence="10">cv. Shuchazao</strain>
        <tissue evidence="9">Leaf</tissue>
    </source>
</reference>
<keyword evidence="6" id="KW-0539">Nucleus</keyword>
<dbReference type="GO" id="GO:0006629">
    <property type="term" value="P:lipid metabolic process"/>
    <property type="evidence" value="ECO:0007669"/>
    <property type="project" value="InterPro"/>
</dbReference>
<evidence type="ECO:0000259" key="7">
    <source>
        <dbReference type="Pfam" id="PF01764"/>
    </source>
</evidence>
<feature type="domain" description="EDS1 EP" evidence="8">
    <location>
        <begin position="364"/>
        <end position="574"/>
    </location>
</feature>
<dbReference type="GO" id="GO:0052689">
    <property type="term" value="F:carboxylic ester hydrolase activity"/>
    <property type="evidence" value="ECO:0007669"/>
    <property type="project" value="InterPro"/>
</dbReference>
<evidence type="ECO:0000256" key="4">
    <source>
        <dbReference type="ARBA" id="ARBA00022801"/>
    </source>
</evidence>
<dbReference type="CDD" id="cd00519">
    <property type="entry name" value="Lipase_3"/>
    <property type="match status" value="1"/>
</dbReference>
<proteinExistence type="predicted"/>
<evidence type="ECO:0000256" key="5">
    <source>
        <dbReference type="ARBA" id="ARBA00022821"/>
    </source>
</evidence>
<dbReference type="InterPro" id="IPR041266">
    <property type="entry name" value="EDS1_EP"/>
</dbReference>
<comment type="subcellular location">
    <subcellularLocation>
        <location evidence="2">Cytoplasm</location>
    </subcellularLocation>
    <subcellularLocation>
        <location evidence="1">Nucleus</location>
    </subcellularLocation>
</comment>